<organism evidence="3 4">
    <name type="scientific">Ktedonobacter robiniae</name>
    <dbReference type="NCBI Taxonomy" id="2778365"/>
    <lineage>
        <taxon>Bacteria</taxon>
        <taxon>Bacillati</taxon>
        <taxon>Chloroflexota</taxon>
        <taxon>Ktedonobacteria</taxon>
        <taxon>Ktedonobacterales</taxon>
        <taxon>Ktedonobacteraceae</taxon>
        <taxon>Ktedonobacter</taxon>
    </lineage>
</organism>
<evidence type="ECO:0000313" key="4">
    <source>
        <dbReference type="Proteomes" id="UP000654345"/>
    </source>
</evidence>
<dbReference type="EMBL" id="BNJG01000001">
    <property type="protein sequence ID" value="GHO52585.1"/>
    <property type="molecule type" value="Genomic_DNA"/>
</dbReference>
<reference evidence="3 4" key="1">
    <citation type="journal article" date="2021" name="Int. J. Syst. Evol. Microbiol.">
        <title>Reticulibacter mediterranei gen. nov., sp. nov., within the new family Reticulibacteraceae fam. nov., and Ktedonospora formicarum gen. nov., sp. nov., Ktedonobacter robiniae sp. nov., Dictyobacter formicarum sp. nov. and Dictyobacter arantiisoli sp. nov., belonging to the class Ktedonobacteria.</title>
        <authorList>
            <person name="Yabe S."/>
            <person name="Zheng Y."/>
            <person name="Wang C.M."/>
            <person name="Sakai Y."/>
            <person name="Abe K."/>
            <person name="Yokota A."/>
            <person name="Donadio S."/>
            <person name="Cavaletti L."/>
            <person name="Monciardini P."/>
        </authorList>
    </citation>
    <scope>NUCLEOTIDE SEQUENCE [LARGE SCALE GENOMIC DNA]</scope>
    <source>
        <strain evidence="3 4">SOSP1-30</strain>
    </source>
</reference>
<comment type="similarity">
    <text evidence="1">Belongs to the metallophosphoesterase superfamily. YfcE family.</text>
</comment>
<evidence type="ECO:0000313" key="3">
    <source>
        <dbReference type="EMBL" id="GHO52585.1"/>
    </source>
</evidence>
<dbReference type="RefSeq" id="WP_201369473.1">
    <property type="nucleotide sequence ID" value="NZ_BNJG01000001.1"/>
</dbReference>
<accession>A0ABQ3UJI7</accession>
<evidence type="ECO:0000256" key="1">
    <source>
        <dbReference type="ARBA" id="ARBA00008950"/>
    </source>
</evidence>
<gene>
    <name evidence="3" type="ORF">KSB_10600</name>
</gene>
<comment type="caution">
    <text evidence="3">The sequence shown here is derived from an EMBL/GenBank/DDBJ whole genome shotgun (WGS) entry which is preliminary data.</text>
</comment>
<sequence>MRIAIISDIHGNQVALEAVLQDLDSQPPVDQIIIAGDLCLNGPRPKEVLDIVQGLHCPVIQGNVDKEVVDDNGVSGPKKRNIIAWTREQIGREGIDYLAQLPFSHRIHNPDGSDILVVHANPQNVEQAIFPNAQDEELTELLASVEQNVGALVFGHLHIPYIRRWHSLLLFDVGSCGLPRDEDVRASYGILNWRNGTWDPEIRRVEYSLDKVIKQLKKCGIPHSDKRAKILSNARY</sequence>
<dbReference type="InterPro" id="IPR050126">
    <property type="entry name" value="Ap4A_hydrolase"/>
</dbReference>
<proteinExistence type="inferred from homology"/>
<dbReference type="Gene3D" id="3.60.21.10">
    <property type="match status" value="1"/>
</dbReference>
<dbReference type="PANTHER" id="PTHR42850">
    <property type="entry name" value="METALLOPHOSPHOESTERASE"/>
    <property type="match status" value="1"/>
</dbReference>
<dbReference type="InterPro" id="IPR024654">
    <property type="entry name" value="Calcineurin-like_PHP_lpxH"/>
</dbReference>
<keyword evidence="4" id="KW-1185">Reference proteome</keyword>
<dbReference type="Proteomes" id="UP000654345">
    <property type="component" value="Unassembled WGS sequence"/>
</dbReference>
<feature type="domain" description="Calcineurin-like phosphoesterase" evidence="2">
    <location>
        <begin position="1"/>
        <end position="194"/>
    </location>
</feature>
<name>A0ABQ3UJI7_9CHLR</name>
<dbReference type="Pfam" id="PF12850">
    <property type="entry name" value="Metallophos_2"/>
    <property type="match status" value="1"/>
</dbReference>
<dbReference type="InterPro" id="IPR029052">
    <property type="entry name" value="Metallo-depent_PP-like"/>
</dbReference>
<dbReference type="SUPFAM" id="SSF56300">
    <property type="entry name" value="Metallo-dependent phosphatases"/>
    <property type="match status" value="1"/>
</dbReference>
<dbReference type="PANTHER" id="PTHR42850:SF2">
    <property type="entry name" value="BLL5683 PROTEIN"/>
    <property type="match status" value="1"/>
</dbReference>
<evidence type="ECO:0000259" key="2">
    <source>
        <dbReference type="Pfam" id="PF12850"/>
    </source>
</evidence>
<dbReference type="InterPro" id="IPR011152">
    <property type="entry name" value="Pesterase_MJ0912"/>
</dbReference>
<protein>
    <submittedName>
        <fullName evidence="3">Metallophosphatase family protein</fullName>
    </submittedName>
</protein>
<dbReference type="PIRSF" id="PIRSF000883">
    <property type="entry name" value="Pesterase_MJ0912"/>
    <property type="match status" value="1"/>
</dbReference>